<evidence type="ECO:0000313" key="2">
    <source>
        <dbReference type="EMBL" id="RGV58897.1"/>
    </source>
</evidence>
<gene>
    <name evidence="2" type="ORF">DWW08_02995</name>
</gene>
<sequence>MNAEKVNTEAVPIRVQQSKKGLSAVSMIDNRDLATMQAKMTEVVQRMGDDDDELLQGRFVAQREEDDDELLQGKLEQSVQRKAENRTGIPDGVKQNMEESLGVDFSSVRVHPESSKAPEVGALAYTQGTDIHFAPGQFRPDTSYGKQLLGHELAHVVQQVEGRVQPTTEIGGMAVNDDAGLEHEADVLGAKAAQ</sequence>
<feature type="domain" description="eCIS core" evidence="1">
    <location>
        <begin position="89"/>
        <end position="162"/>
    </location>
</feature>
<dbReference type="EMBL" id="QRZH01000002">
    <property type="protein sequence ID" value="RGV58897.1"/>
    <property type="molecule type" value="Genomic_DNA"/>
</dbReference>
<proteinExistence type="predicted"/>
<protein>
    <submittedName>
        <fullName evidence="2">DUF4157 domain-containing protein</fullName>
    </submittedName>
</protein>
<evidence type="ECO:0000313" key="3">
    <source>
        <dbReference type="Proteomes" id="UP000286270"/>
    </source>
</evidence>
<name>A0A412YN30_BACFG</name>
<dbReference type="Proteomes" id="UP000286270">
    <property type="component" value="Unassembled WGS sequence"/>
</dbReference>
<dbReference type="RefSeq" id="WP_122141711.1">
    <property type="nucleotide sequence ID" value="NZ_JAFKPL010000004.1"/>
</dbReference>
<dbReference type="Pfam" id="PF13699">
    <property type="entry name" value="eCIS_core"/>
    <property type="match status" value="1"/>
</dbReference>
<dbReference type="AlphaFoldDB" id="A0A412YN30"/>
<reference evidence="2 3" key="1">
    <citation type="submission" date="2018-08" db="EMBL/GenBank/DDBJ databases">
        <title>A genome reference for cultivated species of the human gut microbiota.</title>
        <authorList>
            <person name="Zou Y."/>
            <person name="Xue W."/>
            <person name="Luo G."/>
        </authorList>
    </citation>
    <scope>NUCLEOTIDE SEQUENCE [LARGE SCALE GENOMIC DNA]</scope>
    <source>
        <strain evidence="2 3">AF14-26</strain>
    </source>
</reference>
<accession>A0A412YN30</accession>
<organism evidence="2 3">
    <name type="scientific">Bacteroides fragilis</name>
    <dbReference type="NCBI Taxonomy" id="817"/>
    <lineage>
        <taxon>Bacteria</taxon>
        <taxon>Pseudomonadati</taxon>
        <taxon>Bacteroidota</taxon>
        <taxon>Bacteroidia</taxon>
        <taxon>Bacteroidales</taxon>
        <taxon>Bacteroidaceae</taxon>
        <taxon>Bacteroides</taxon>
    </lineage>
</organism>
<comment type="caution">
    <text evidence="2">The sequence shown here is derived from an EMBL/GenBank/DDBJ whole genome shotgun (WGS) entry which is preliminary data.</text>
</comment>
<evidence type="ECO:0000259" key="1">
    <source>
        <dbReference type="Pfam" id="PF13699"/>
    </source>
</evidence>
<dbReference type="InterPro" id="IPR025295">
    <property type="entry name" value="eCIS_core_dom"/>
</dbReference>